<dbReference type="AlphaFoldDB" id="A0A2T4JGB2"/>
<comment type="caution">
    <text evidence="1">The sequence shown here is derived from an EMBL/GenBank/DDBJ whole genome shotgun (WGS) entry which is preliminary data.</text>
</comment>
<dbReference type="RefSeq" id="WP_107325487.1">
    <property type="nucleotide sequence ID" value="NZ_NHSP01000007.1"/>
</dbReference>
<keyword evidence="2" id="KW-1185">Reference proteome</keyword>
<proteinExistence type="predicted"/>
<evidence type="ECO:0000313" key="2">
    <source>
        <dbReference type="Proteomes" id="UP000241899"/>
    </source>
</evidence>
<reference evidence="1 2" key="1">
    <citation type="submission" date="2018-03" db="EMBL/GenBank/DDBJ databases">
        <title>Rhodobacter veldkampii.</title>
        <authorList>
            <person name="Meyer T.E."/>
            <person name="Miller S."/>
            <person name="Lodha T."/>
            <person name="Gandham S."/>
            <person name="Chintalapati S."/>
            <person name="Chintalapati V.R."/>
        </authorList>
    </citation>
    <scope>NUCLEOTIDE SEQUENCE [LARGE SCALE GENOMIC DNA]</scope>
    <source>
        <strain evidence="1 2">DSM 11550</strain>
    </source>
</reference>
<name>A0A2T4JGB2_9RHOB</name>
<evidence type="ECO:0000313" key="1">
    <source>
        <dbReference type="EMBL" id="PTE16952.1"/>
    </source>
</evidence>
<dbReference type="Proteomes" id="UP000241899">
    <property type="component" value="Unassembled WGS sequence"/>
</dbReference>
<accession>A0A2T4JGB2</accession>
<gene>
    <name evidence="1" type="ORF">C5F46_11460</name>
</gene>
<organism evidence="1 2">
    <name type="scientific">Phaeovulum veldkampii DSM 11550</name>
    <dbReference type="NCBI Taxonomy" id="1185920"/>
    <lineage>
        <taxon>Bacteria</taxon>
        <taxon>Pseudomonadati</taxon>
        <taxon>Pseudomonadota</taxon>
        <taxon>Alphaproteobacteria</taxon>
        <taxon>Rhodobacterales</taxon>
        <taxon>Paracoccaceae</taxon>
        <taxon>Phaeovulum</taxon>
    </lineage>
</organism>
<dbReference type="EMBL" id="PZKF01000027">
    <property type="protein sequence ID" value="PTE16952.1"/>
    <property type="molecule type" value="Genomic_DNA"/>
</dbReference>
<protein>
    <submittedName>
        <fullName evidence="1">Uncharacterized protein</fullName>
    </submittedName>
</protein>
<sequence length="139" mass="14710">MRQIADAGYITVHRRGFTTVSSAVSGYVRSLRDDAKSTEASASAARQHAAKAALIRSHTARRKAALTARAEAEDVIRAVADAATRRLRDARLPAVPPAAGQTFRAEILAACRRIEQARDCALRALATGDLTELDGGANG</sequence>